<feature type="compositionally biased region" description="Low complexity" evidence="1">
    <location>
        <begin position="1242"/>
        <end position="1256"/>
    </location>
</feature>
<feature type="region of interest" description="Disordered" evidence="1">
    <location>
        <begin position="570"/>
        <end position="600"/>
    </location>
</feature>
<gene>
    <name evidence="2" type="ORF">CRM22_008711</name>
</gene>
<organism evidence="2 3">
    <name type="scientific">Opisthorchis felineus</name>
    <dbReference type="NCBI Taxonomy" id="147828"/>
    <lineage>
        <taxon>Eukaryota</taxon>
        <taxon>Metazoa</taxon>
        <taxon>Spiralia</taxon>
        <taxon>Lophotrochozoa</taxon>
        <taxon>Platyhelminthes</taxon>
        <taxon>Trematoda</taxon>
        <taxon>Digenea</taxon>
        <taxon>Opisthorchiida</taxon>
        <taxon>Opisthorchiata</taxon>
        <taxon>Opisthorchiidae</taxon>
        <taxon>Opisthorchis</taxon>
    </lineage>
</organism>
<dbReference type="OrthoDB" id="6252087at2759"/>
<comment type="caution">
    <text evidence="2">The sequence shown here is derived from an EMBL/GenBank/DDBJ whole genome shotgun (WGS) entry which is preliminary data.</text>
</comment>
<evidence type="ECO:0000313" key="3">
    <source>
        <dbReference type="Proteomes" id="UP000308267"/>
    </source>
</evidence>
<reference evidence="2 3" key="1">
    <citation type="journal article" date="2019" name="BMC Genomics">
        <title>New insights from Opisthorchis felineus genome: update on genomics of the epidemiologically important liver flukes.</title>
        <authorList>
            <person name="Ershov N.I."/>
            <person name="Mordvinov V.A."/>
            <person name="Prokhortchouk E.B."/>
            <person name="Pakharukova M.Y."/>
            <person name="Gunbin K.V."/>
            <person name="Ustyantsev K."/>
            <person name="Genaev M.A."/>
            <person name="Blinov A.G."/>
            <person name="Mazur A."/>
            <person name="Boulygina E."/>
            <person name="Tsygankova S."/>
            <person name="Khrameeva E."/>
            <person name="Chekanov N."/>
            <person name="Fan G."/>
            <person name="Xiao A."/>
            <person name="Zhang H."/>
            <person name="Xu X."/>
            <person name="Yang H."/>
            <person name="Solovyev V."/>
            <person name="Lee S.M."/>
            <person name="Liu X."/>
            <person name="Afonnikov D.A."/>
            <person name="Skryabin K.G."/>
        </authorList>
    </citation>
    <scope>NUCLEOTIDE SEQUENCE [LARGE SCALE GENOMIC DNA]</scope>
    <source>
        <strain evidence="2">AK-0245</strain>
        <tissue evidence="2">Whole organism</tissue>
    </source>
</reference>
<feature type="region of interest" description="Disordered" evidence="1">
    <location>
        <begin position="1164"/>
        <end position="1256"/>
    </location>
</feature>
<name>A0A4S2LAK6_OPIFE</name>
<feature type="compositionally biased region" description="Basic and acidic residues" evidence="1">
    <location>
        <begin position="219"/>
        <end position="229"/>
    </location>
</feature>
<sequence>MSYDGLFQAYSEPQLDQSYGVFNRTDQSAHSIPPSVGGSDFPQTDCVVEALMNSPWVQQYRSICAEMGRGFVCHKTFRPSTSRAVRLPSMGRKLATFLRGAFKKPPENSIPNGYRSACSKTELIGNISMKDPAVSHKCTSSEPRTERKKTDFGSSRPVTTMSKRYKSSHLLSIRHSGNRSADQLTVNQSRSYSSVPLDQCNSQNSTPASRPSALITDRPQSEKSREVTAKRTRFSLHPSTCNAPPELIRPRRDSEDTAASISSTVNPSSKSGELHSLAMRFDKKVPSIGSNTKVVSKSRMGNSSLRTETDSCVLAKSVSLKSSLKQQTNSPGSVTAAAVSEPNGSAVLLDSPTLDSLPFRGVTSATNQKTCSGQARRVHTPIVMVTPTRSKQTCHASSQPVTGKSAERKHVSFEVDDYHSLPASPVLYITPRTSPQTPDHTEDESHLSPAERATDQRSTSSFGRGVISRLSRSRSRRCPTFPTALHVHHCVRRSIPSRFRRYRKLIADLNQIYRNYAAPYEITREIVDETCQRQLATIAKAMFRSPDVVDAHRVSARKCRREAWRRGYASTKQVNPDITRDEMSVTSPKSTYRLSHSESPESNLSLSARLSSKILSADEPIITGERVHPATSKRSYENLDIIPTNDVQSTRVRCASADERQIRSTDVFTSRLLSFDSKSPSSIAVESLSDSQLTTLDTPVSLEHKETTDLASEVFSMGDAQPYPPRIHGNEDYSKAETPKIITPVLCPSEQGSCIDENKTTKSTAVGSGLNETDQLMLLQCRRDITSGDYATARSVFHSPIPTNVESPHAVVSSFLTEPVVVQTSVSPISVNHSGSKSQFCSVQPLGQACLWNLIPQSVLEVSSISEGSGKNKSQETHVSDNKLLTRSQSSTVKSAVVDSLSVCLSKLGVTHTEVNTDLTGLSECSLSPLSTTEDGSHIPWTRAKIVVLRDSAQMVDQVSPTATALLFRCHVSDAAVQTDPTGDGDLSSLSLSTLPTMPSQNFGPDVNGAYSSPVHSKFDVSFGDALFNNTGPSQPDTNKKYSTQVGVQTERASDEESGSIQLITSSSIIPDDNVVTAVMTDSHRDFWNQSVPLDKSSKAAPHSGVLKIPEDDKSFRKRSFIKKAGISPQRVDRVKVRGRLRPISPNSKSSYADSSEVDCVTEYGLADDHPYPSRRTKHPSSGVERRTVSTKDVDASSGDNRQINIPPGRNVDPLLRSRRFCRGRQKRTLAYPSKDTDASDADASSSLSSPTDLYSSLNNDSKQACYKSDLTQSQTVRRRSSACTRDGVSASVEFVFPTRKSSVSHQCQTPLHSITSSSSLKRHSSVPQMSRYPSTRSRWAPVTSHTQTSFQNASTSVDKMRTRSLARLHHSRADTTSRTSMFSATVQKSKSWRSTSTLSDNCGCVCRPGSSSAAGLQPKPYHHQCVERSSSSVQQQRRKSPTNCRKFSNPTRTVANTVDGGLRNSHFVKARRIGLSHTQPLLPVPGGWHRVAPLGRSVDDSLLRHTFASLQKVRSKVSLQTIGPNRPPMVFKR</sequence>
<evidence type="ECO:0000256" key="1">
    <source>
        <dbReference type="SAM" id="MobiDB-lite"/>
    </source>
</evidence>
<dbReference type="Proteomes" id="UP000308267">
    <property type="component" value="Unassembled WGS sequence"/>
</dbReference>
<feature type="region of interest" description="Disordered" evidence="1">
    <location>
        <begin position="133"/>
        <end position="273"/>
    </location>
</feature>
<feature type="region of interest" description="Disordered" evidence="1">
    <location>
        <begin position="1315"/>
        <end position="1359"/>
    </location>
</feature>
<accession>A0A4S2LAK6</accession>
<feature type="compositionally biased region" description="Polar residues" evidence="1">
    <location>
        <begin position="388"/>
        <end position="402"/>
    </location>
</feature>
<feature type="region of interest" description="Disordered" evidence="1">
    <location>
        <begin position="1428"/>
        <end position="1451"/>
    </location>
</feature>
<feature type="compositionally biased region" description="Basic residues" evidence="1">
    <location>
        <begin position="1217"/>
        <end position="1228"/>
    </location>
</feature>
<dbReference type="STRING" id="147828.A0A4S2LAK6"/>
<feature type="compositionally biased region" description="Polar residues" evidence="1">
    <location>
        <begin position="584"/>
        <end position="594"/>
    </location>
</feature>
<feature type="compositionally biased region" description="Polar residues" evidence="1">
    <location>
        <begin position="152"/>
        <end position="162"/>
    </location>
</feature>
<feature type="compositionally biased region" description="Polar residues" evidence="1">
    <location>
        <begin position="178"/>
        <end position="209"/>
    </location>
</feature>
<proteinExistence type="predicted"/>
<evidence type="ECO:0000313" key="2">
    <source>
        <dbReference type="EMBL" id="TGZ60143.1"/>
    </source>
</evidence>
<feature type="compositionally biased region" description="Basic and acidic residues" evidence="1">
    <location>
        <begin position="1184"/>
        <end position="1195"/>
    </location>
</feature>
<protein>
    <submittedName>
        <fullName evidence="2">Uncharacterized protein</fullName>
    </submittedName>
</protein>
<feature type="compositionally biased region" description="Polar residues" evidence="1">
    <location>
        <begin position="1315"/>
        <end position="1358"/>
    </location>
</feature>
<keyword evidence="3" id="KW-1185">Reference proteome</keyword>
<feature type="compositionally biased region" description="Polar residues" evidence="1">
    <location>
        <begin position="257"/>
        <end position="271"/>
    </location>
</feature>
<feature type="compositionally biased region" description="Polar residues" evidence="1">
    <location>
        <begin position="1442"/>
        <end position="1451"/>
    </location>
</feature>
<feature type="region of interest" description="Disordered" evidence="1">
    <location>
        <begin position="388"/>
        <end position="407"/>
    </location>
</feature>
<dbReference type="EMBL" id="SJOL01008568">
    <property type="protein sequence ID" value="TGZ60143.1"/>
    <property type="molecule type" value="Genomic_DNA"/>
</dbReference>
<feature type="region of interest" description="Disordered" evidence="1">
    <location>
        <begin position="428"/>
        <end position="473"/>
    </location>
</feature>